<evidence type="ECO:0000313" key="4">
    <source>
        <dbReference type="Proteomes" id="UP000238825"/>
    </source>
</evidence>
<reference evidence="3 5" key="2">
    <citation type="submission" date="2018-06" db="EMBL/GenBank/DDBJ databases">
        <authorList>
            <consortium name="Pathogen Informatics"/>
            <person name="Doyle S."/>
        </authorList>
    </citation>
    <scope>NUCLEOTIDE SEQUENCE [LARGE SCALE GENOMIC DNA]</scope>
    <source>
        <strain evidence="3 5">NCTC10338</strain>
    </source>
</reference>
<evidence type="ECO:0008006" key="6">
    <source>
        <dbReference type="Google" id="ProtNLM"/>
    </source>
</evidence>
<dbReference type="AlphaFoldDB" id="A0A2S0JUX8"/>
<feature type="transmembrane region" description="Helical" evidence="1">
    <location>
        <begin position="63"/>
        <end position="84"/>
    </location>
</feature>
<dbReference type="Proteomes" id="UP000255295">
    <property type="component" value="Unassembled WGS sequence"/>
</dbReference>
<evidence type="ECO:0000313" key="5">
    <source>
        <dbReference type="Proteomes" id="UP000255295"/>
    </source>
</evidence>
<reference evidence="2 4" key="1">
    <citation type="submission" date="2017-03" db="EMBL/GenBank/DDBJ databases">
        <title>The whole genome sequencing and assembly of Lysinibacillus sphaericus DSM 28T strain.</title>
        <authorList>
            <person name="Lee Y.-J."/>
            <person name="Yi H."/>
            <person name="Bahn Y.-S."/>
            <person name="Kim J.F."/>
            <person name="Lee D.-W."/>
        </authorList>
    </citation>
    <scope>NUCLEOTIDE SEQUENCE [LARGE SCALE GENOMIC DNA]</scope>
    <source>
        <strain evidence="2 4">DSM 28</strain>
    </source>
</reference>
<evidence type="ECO:0000256" key="1">
    <source>
        <dbReference type="SAM" id="Phobius"/>
    </source>
</evidence>
<proteinExistence type="predicted"/>
<dbReference type="GeneID" id="48274667"/>
<evidence type="ECO:0000313" key="3">
    <source>
        <dbReference type="EMBL" id="SUV19972.1"/>
    </source>
</evidence>
<evidence type="ECO:0000313" key="2">
    <source>
        <dbReference type="EMBL" id="AVK94888.1"/>
    </source>
</evidence>
<dbReference type="EMBL" id="CP019980">
    <property type="protein sequence ID" value="AVK94888.1"/>
    <property type="molecule type" value="Genomic_DNA"/>
</dbReference>
<protein>
    <recommendedName>
        <fullName evidence="6">DZANK-type domain-containing protein</fullName>
    </recommendedName>
</protein>
<dbReference type="RefSeq" id="WP_024364322.1">
    <property type="nucleotide sequence ID" value="NZ_BJNS01000035.1"/>
</dbReference>
<keyword evidence="1" id="KW-0472">Membrane</keyword>
<accession>A0A2S0JUX8</accession>
<keyword evidence="1" id="KW-0812">Transmembrane</keyword>
<dbReference type="Proteomes" id="UP000238825">
    <property type="component" value="Chromosome"/>
</dbReference>
<keyword evidence="1" id="KW-1133">Transmembrane helix</keyword>
<name>A0A2S0JUX8_LYSSH</name>
<feature type="transmembrane region" description="Helical" evidence="1">
    <location>
        <begin position="90"/>
        <end position="118"/>
    </location>
</feature>
<sequence length="139" mass="15211">MYCTHCSEPIAALTEICTKCGVRPYVTKNFCHSCGSKVDCNQAMCIACGSMLKEIKKTQAAESYHPAIIGILSFFLVGLGQIIMGQIFKGLVMLVVSFILTLITLGLSSFIITPINVIDAVLIANKKRQGKQVGKWEFF</sequence>
<dbReference type="EMBL" id="UFSZ01000001">
    <property type="protein sequence ID" value="SUV19972.1"/>
    <property type="molecule type" value="Genomic_DNA"/>
</dbReference>
<gene>
    <name evidence="2" type="ORF">LS41612_00550</name>
    <name evidence="3" type="ORF">NCTC10338_04697</name>
</gene>
<organism evidence="2 4">
    <name type="scientific">Lysinibacillus sphaericus</name>
    <name type="common">Bacillus sphaericus</name>
    <dbReference type="NCBI Taxonomy" id="1421"/>
    <lineage>
        <taxon>Bacteria</taxon>
        <taxon>Bacillati</taxon>
        <taxon>Bacillota</taxon>
        <taxon>Bacilli</taxon>
        <taxon>Bacillales</taxon>
        <taxon>Bacillaceae</taxon>
        <taxon>Lysinibacillus</taxon>
    </lineage>
</organism>